<gene>
    <name evidence="2" type="ORF">HAKA00212_LOCUS23156</name>
</gene>
<name>A0A7S4DF44_HETAK</name>
<sequence length="106" mass="12089">MPSNLLLLTHLRAVWNYGGISLSLGSNNFFIALQTGFFFSSLHVFLLNRKLLFGFAENLLLGCIFRLILDINIVSPFIELLCRFILSDFRSRIFISSSNRIDWGDG</sequence>
<protein>
    <submittedName>
        <fullName evidence="2">Uncharacterized protein</fullName>
    </submittedName>
</protein>
<keyword evidence="1" id="KW-0472">Membrane</keyword>
<dbReference type="EMBL" id="HBIU01052372">
    <property type="protein sequence ID" value="CAE0645571.1"/>
    <property type="molecule type" value="Transcribed_RNA"/>
</dbReference>
<feature type="transmembrane region" description="Helical" evidence="1">
    <location>
        <begin position="29"/>
        <end position="47"/>
    </location>
</feature>
<reference evidence="2" key="1">
    <citation type="submission" date="2021-01" db="EMBL/GenBank/DDBJ databases">
        <authorList>
            <person name="Corre E."/>
            <person name="Pelletier E."/>
            <person name="Niang G."/>
            <person name="Scheremetjew M."/>
            <person name="Finn R."/>
            <person name="Kale V."/>
            <person name="Holt S."/>
            <person name="Cochrane G."/>
            <person name="Meng A."/>
            <person name="Brown T."/>
            <person name="Cohen L."/>
        </authorList>
    </citation>
    <scope>NUCLEOTIDE SEQUENCE</scope>
    <source>
        <strain evidence="2">CCMP3107</strain>
    </source>
</reference>
<keyword evidence="1" id="KW-1133">Transmembrane helix</keyword>
<accession>A0A7S4DF44</accession>
<dbReference type="AlphaFoldDB" id="A0A7S4DF44"/>
<proteinExistence type="predicted"/>
<evidence type="ECO:0000313" key="2">
    <source>
        <dbReference type="EMBL" id="CAE0645571.1"/>
    </source>
</evidence>
<evidence type="ECO:0000256" key="1">
    <source>
        <dbReference type="SAM" id="Phobius"/>
    </source>
</evidence>
<keyword evidence="1" id="KW-0812">Transmembrane</keyword>
<organism evidence="2">
    <name type="scientific">Heterosigma akashiwo</name>
    <name type="common">Chromophytic alga</name>
    <name type="synonym">Heterosigma carterae</name>
    <dbReference type="NCBI Taxonomy" id="2829"/>
    <lineage>
        <taxon>Eukaryota</taxon>
        <taxon>Sar</taxon>
        <taxon>Stramenopiles</taxon>
        <taxon>Ochrophyta</taxon>
        <taxon>Raphidophyceae</taxon>
        <taxon>Chattonellales</taxon>
        <taxon>Chattonellaceae</taxon>
        <taxon>Heterosigma</taxon>
    </lineage>
</organism>
<feature type="transmembrane region" description="Helical" evidence="1">
    <location>
        <begin position="59"/>
        <end position="78"/>
    </location>
</feature>